<evidence type="ECO:0000259" key="5">
    <source>
        <dbReference type="Pfam" id="PF16077"/>
    </source>
</evidence>
<evidence type="ECO:0000313" key="6">
    <source>
        <dbReference type="EMBL" id="CAH0111650.1"/>
    </source>
</evidence>
<dbReference type="InterPro" id="IPR032104">
    <property type="entry name" value="Spaetzle"/>
</dbReference>
<keyword evidence="3" id="KW-0325">Glycoprotein</keyword>
<feature type="signal peptide" evidence="4">
    <location>
        <begin position="1"/>
        <end position="21"/>
    </location>
</feature>
<evidence type="ECO:0000256" key="2">
    <source>
        <dbReference type="ARBA" id="ARBA00023157"/>
    </source>
</evidence>
<keyword evidence="1 4" id="KW-0732">Signal</keyword>
<proteinExistence type="predicted"/>
<feature type="domain" description="Spaetzle" evidence="5">
    <location>
        <begin position="136"/>
        <end position="233"/>
    </location>
</feature>
<dbReference type="InterPro" id="IPR052444">
    <property type="entry name" value="Spz/Toll_ligand-like"/>
</dbReference>
<dbReference type="PANTHER" id="PTHR23199:SF12">
    <property type="entry name" value="NEUROTROPHIN 1-RELATED"/>
    <property type="match status" value="1"/>
</dbReference>
<dbReference type="AlphaFoldDB" id="A0A8J2RYI4"/>
<feature type="chain" id="PRO_5035207360" description="Spaetzle domain-containing protein" evidence="4">
    <location>
        <begin position="22"/>
        <end position="239"/>
    </location>
</feature>
<evidence type="ECO:0000313" key="7">
    <source>
        <dbReference type="Proteomes" id="UP000789390"/>
    </source>
</evidence>
<dbReference type="Gene3D" id="2.10.90.10">
    <property type="entry name" value="Cystine-knot cytokines"/>
    <property type="match status" value="1"/>
</dbReference>
<dbReference type="EMBL" id="CAKKLH010000315">
    <property type="protein sequence ID" value="CAH0111650.1"/>
    <property type="molecule type" value="Genomic_DNA"/>
</dbReference>
<name>A0A8J2RYI4_9CRUS</name>
<dbReference type="PANTHER" id="PTHR23199">
    <property type="entry name" value="NEUROTROPHIN 1-RELATED"/>
    <property type="match status" value="1"/>
</dbReference>
<keyword evidence="2" id="KW-1015">Disulfide bond</keyword>
<dbReference type="GO" id="GO:0005121">
    <property type="term" value="F:Toll binding"/>
    <property type="evidence" value="ECO:0007669"/>
    <property type="project" value="TreeGrafter"/>
</dbReference>
<dbReference type="GO" id="GO:0021556">
    <property type="term" value="P:central nervous system formation"/>
    <property type="evidence" value="ECO:0007669"/>
    <property type="project" value="TreeGrafter"/>
</dbReference>
<comment type="caution">
    <text evidence="6">The sequence shown here is derived from an EMBL/GenBank/DDBJ whole genome shotgun (WGS) entry which is preliminary data.</text>
</comment>
<organism evidence="6 7">
    <name type="scientific">Daphnia galeata</name>
    <dbReference type="NCBI Taxonomy" id="27404"/>
    <lineage>
        <taxon>Eukaryota</taxon>
        <taxon>Metazoa</taxon>
        <taxon>Ecdysozoa</taxon>
        <taxon>Arthropoda</taxon>
        <taxon>Crustacea</taxon>
        <taxon>Branchiopoda</taxon>
        <taxon>Diplostraca</taxon>
        <taxon>Cladocera</taxon>
        <taxon>Anomopoda</taxon>
        <taxon>Daphniidae</taxon>
        <taxon>Daphnia</taxon>
    </lineage>
</organism>
<evidence type="ECO:0000256" key="1">
    <source>
        <dbReference type="ARBA" id="ARBA00022729"/>
    </source>
</evidence>
<evidence type="ECO:0000256" key="3">
    <source>
        <dbReference type="ARBA" id="ARBA00023180"/>
    </source>
</evidence>
<dbReference type="GO" id="GO:0005615">
    <property type="term" value="C:extracellular space"/>
    <property type="evidence" value="ECO:0007669"/>
    <property type="project" value="UniProtKB-ARBA"/>
</dbReference>
<dbReference type="OrthoDB" id="6359065at2759"/>
<reference evidence="6" key="1">
    <citation type="submission" date="2021-11" db="EMBL/GenBank/DDBJ databases">
        <authorList>
            <person name="Schell T."/>
        </authorList>
    </citation>
    <scope>NUCLEOTIDE SEQUENCE</scope>
    <source>
        <strain evidence="6">M5</strain>
    </source>
</reference>
<keyword evidence="7" id="KW-1185">Reference proteome</keyword>
<dbReference type="InterPro" id="IPR029034">
    <property type="entry name" value="Cystine-knot_cytokine"/>
</dbReference>
<dbReference type="GO" id="GO:0045087">
    <property type="term" value="P:innate immune response"/>
    <property type="evidence" value="ECO:0007669"/>
    <property type="project" value="TreeGrafter"/>
</dbReference>
<evidence type="ECO:0000256" key="4">
    <source>
        <dbReference type="SAM" id="SignalP"/>
    </source>
</evidence>
<protein>
    <recommendedName>
        <fullName evidence="5">Spaetzle domain-containing protein</fullName>
    </recommendedName>
</protein>
<dbReference type="Pfam" id="PF16077">
    <property type="entry name" value="Spaetzle"/>
    <property type="match status" value="1"/>
</dbReference>
<sequence length="239" mass="26685">MALITPHLVFTLGSYSAIVIADVQLPLPAPLAFRPKKTQENPPIVCNSTVQLPLPVPLAFRPKKTQEHPAIACNSIDPPVCADKRFGFCVSDDAYPMEHIMAAIQDSELVNQFSYKTVPREEIIRLPVKTNKKGRCLSSNVLVKPIRMPNVDGNWRVIIQDIKAIIQRERIVLCTSANDVCQMPGKAFFPLECYTSRCSQKLSVRELLAYDPCESTRGIFVDYFKIPSACSCIFSHSTC</sequence>
<dbReference type="Proteomes" id="UP000789390">
    <property type="component" value="Unassembled WGS sequence"/>
</dbReference>
<accession>A0A8J2RYI4</accession>
<gene>
    <name evidence="6" type="ORF">DGAL_LOCUS15300</name>
</gene>
<dbReference type="SUPFAM" id="SSF57501">
    <property type="entry name" value="Cystine-knot cytokines"/>
    <property type="match status" value="1"/>
</dbReference>
<dbReference type="GO" id="GO:0008083">
    <property type="term" value="F:growth factor activity"/>
    <property type="evidence" value="ECO:0007669"/>
    <property type="project" value="TreeGrafter"/>
</dbReference>